<dbReference type="Gene3D" id="3.10.310.50">
    <property type="match status" value="1"/>
</dbReference>
<dbReference type="PANTHER" id="PTHR30373">
    <property type="entry name" value="UPF0603 PROTEIN YGCG"/>
    <property type="match status" value="1"/>
</dbReference>
<keyword evidence="3" id="KW-1185">Reference proteome</keyword>
<dbReference type="Pfam" id="PF04536">
    <property type="entry name" value="TPM_phosphatase"/>
    <property type="match status" value="1"/>
</dbReference>
<accession>A0A2T7BJU7</accession>
<dbReference type="PANTHER" id="PTHR30373:SF8">
    <property type="entry name" value="BLL7265 PROTEIN"/>
    <property type="match status" value="1"/>
</dbReference>
<reference evidence="2 3" key="1">
    <citation type="submission" date="2018-04" db="EMBL/GenBank/DDBJ databases">
        <title>Chitinophaga fuyangensis sp. nov., isolated from soil in a chemical factory.</title>
        <authorList>
            <person name="Chen K."/>
        </authorList>
    </citation>
    <scope>NUCLEOTIDE SEQUENCE [LARGE SCALE GENOMIC DNA]</scope>
    <source>
        <strain evidence="2 3">LY-1</strain>
    </source>
</reference>
<evidence type="ECO:0000313" key="3">
    <source>
        <dbReference type="Proteomes" id="UP000244450"/>
    </source>
</evidence>
<evidence type="ECO:0000259" key="1">
    <source>
        <dbReference type="Pfam" id="PF04536"/>
    </source>
</evidence>
<comment type="caution">
    <text evidence="2">The sequence shown here is derived from an EMBL/GenBank/DDBJ whole genome shotgun (WGS) entry which is preliminary data.</text>
</comment>
<protein>
    <recommendedName>
        <fullName evidence="1">TPM domain-containing protein</fullName>
    </recommendedName>
</protein>
<organism evidence="2 3">
    <name type="scientific">Chitinophaga parva</name>
    <dbReference type="NCBI Taxonomy" id="2169414"/>
    <lineage>
        <taxon>Bacteria</taxon>
        <taxon>Pseudomonadati</taxon>
        <taxon>Bacteroidota</taxon>
        <taxon>Chitinophagia</taxon>
        <taxon>Chitinophagales</taxon>
        <taxon>Chitinophagaceae</taxon>
        <taxon>Chitinophaga</taxon>
    </lineage>
</organism>
<feature type="domain" description="TPM" evidence="1">
    <location>
        <begin position="10"/>
        <end position="127"/>
    </location>
</feature>
<dbReference type="InterPro" id="IPR007621">
    <property type="entry name" value="TPM_dom"/>
</dbReference>
<name>A0A2T7BJU7_9BACT</name>
<dbReference type="RefSeq" id="WP_108684561.1">
    <property type="nucleotide sequence ID" value="NZ_QCYK01000001.1"/>
</dbReference>
<dbReference type="Proteomes" id="UP000244450">
    <property type="component" value="Unassembled WGS sequence"/>
</dbReference>
<gene>
    <name evidence="2" type="ORF">DCC81_00045</name>
</gene>
<dbReference type="EMBL" id="QCYK01000001">
    <property type="protein sequence ID" value="PUZ27920.1"/>
    <property type="molecule type" value="Genomic_DNA"/>
</dbReference>
<evidence type="ECO:0000313" key="2">
    <source>
        <dbReference type="EMBL" id="PUZ27920.1"/>
    </source>
</evidence>
<dbReference type="AlphaFoldDB" id="A0A2T7BJU7"/>
<sequence>MGLFPFFKKKEFFTEPEKERLLQAIRQAERLTSGEIRLFVESRCGYVNPLDRAGEVFGPMGMGNTRLQNGVLLYVALLDKQFAILGDSGIHQKVGQEFWQSAATKLRSQFREGQIVPGLEACILTIGQSLRQHFPHQADDENELPDDIVFGR</sequence>
<dbReference type="OrthoDB" id="9786161at2"/>
<proteinExistence type="predicted"/>